<keyword evidence="9" id="KW-0833">Ubl conjugation pathway</keyword>
<evidence type="ECO:0000256" key="9">
    <source>
        <dbReference type="ARBA" id="ARBA00022786"/>
    </source>
</evidence>
<evidence type="ECO:0000256" key="12">
    <source>
        <dbReference type="ARBA" id="ARBA00055627"/>
    </source>
</evidence>
<dbReference type="GO" id="GO:0005737">
    <property type="term" value="C:cytoplasm"/>
    <property type="evidence" value="ECO:0007669"/>
    <property type="project" value="TreeGrafter"/>
</dbReference>
<feature type="domain" description="UBR-type" evidence="17">
    <location>
        <begin position="44"/>
        <end position="114"/>
    </location>
</feature>
<dbReference type="CDD" id="cd19677">
    <property type="entry name" value="UBR-box_UBR7"/>
    <property type="match status" value="1"/>
</dbReference>
<dbReference type="Gene3D" id="3.30.40.10">
    <property type="entry name" value="Zinc/RING finger domain, C3HC4 (zinc finger)"/>
    <property type="match status" value="1"/>
</dbReference>
<evidence type="ECO:0000313" key="18">
    <source>
        <dbReference type="EMBL" id="KAK3093346.1"/>
    </source>
</evidence>
<dbReference type="FunFam" id="3.30.40.10:FF:000183">
    <property type="entry name" value="putative E3 ubiquitin-protein ligase UBR7"/>
    <property type="match status" value="1"/>
</dbReference>
<dbReference type="GO" id="GO:0008270">
    <property type="term" value="F:zinc ion binding"/>
    <property type="evidence" value="ECO:0007669"/>
    <property type="project" value="UniProtKB-KW"/>
</dbReference>
<reference evidence="18" key="1">
    <citation type="submission" date="2019-08" db="EMBL/GenBank/DDBJ databases">
        <title>The improved chromosome-level genome for the pearl oyster Pinctada fucata martensii using PacBio sequencing and Hi-C.</title>
        <authorList>
            <person name="Zheng Z."/>
        </authorList>
    </citation>
    <scope>NUCLEOTIDE SEQUENCE</scope>
    <source>
        <strain evidence="18">ZZ-2019</strain>
        <tissue evidence="18">Adductor muscle</tissue>
    </source>
</reference>
<dbReference type="InterPro" id="IPR040204">
    <property type="entry name" value="UBR7"/>
</dbReference>
<dbReference type="InterPro" id="IPR003126">
    <property type="entry name" value="Znf_UBR"/>
</dbReference>
<evidence type="ECO:0000256" key="1">
    <source>
        <dbReference type="ARBA" id="ARBA00000900"/>
    </source>
</evidence>
<keyword evidence="8" id="KW-0863">Zinc-finger</keyword>
<evidence type="ECO:0000256" key="2">
    <source>
        <dbReference type="ARBA" id="ARBA00004906"/>
    </source>
</evidence>
<dbReference type="InterPro" id="IPR047506">
    <property type="entry name" value="UBR7-like_UBR-box"/>
</dbReference>
<protein>
    <recommendedName>
        <fullName evidence="13">Putative E3 ubiquitin-protein ligase UBR7</fullName>
        <ecNumber evidence="3">2.3.2.27</ecNumber>
    </recommendedName>
    <alternativeName>
        <fullName evidence="14">N-recognin-7</fullName>
    </alternativeName>
    <alternativeName>
        <fullName evidence="15">RING-type E3 ubiquitin transferase UBR7</fullName>
    </alternativeName>
</protein>
<keyword evidence="19" id="KW-1185">Reference proteome</keyword>
<dbReference type="InterPro" id="IPR001965">
    <property type="entry name" value="Znf_PHD"/>
</dbReference>
<evidence type="ECO:0000256" key="8">
    <source>
        <dbReference type="ARBA" id="ARBA00022771"/>
    </source>
</evidence>
<evidence type="ECO:0000313" key="19">
    <source>
        <dbReference type="Proteomes" id="UP001186944"/>
    </source>
</evidence>
<dbReference type="GO" id="GO:0061630">
    <property type="term" value="F:ubiquitin protein ligase activity"/>
    <property type="evidence" value="ECO:0007669"/>
    <property type="project" value="UniProtKB-EC"/>
</dbReference>
<dbReference type="Proteomes" id="UP001186944">
    <property type="component" value="Unassembled WGS sequence"/>
</dbReference>
<dbReference type="EC" id="2.3.2.27" evidence="3"/>
<evidence type="ECO:0000256" key="16">
    <source>
        <dbReference type="PROSITE-ProRule" id="PRU00508"/>
    </source>
</evidence>
<evidence type="ECO:0000256" key="10">
    <source>
        <dbReference type="ARBA" id="ARBA00022833"/>
    </source>
</evidence>
<dbReference type="InterPro" id="IPR013083">
    <property type="entry name" value="Znf_RING/FYVE/PHD"/>
</dbReference>
<dbReference type="PROSITE" id="PS51157">
    <property type="entry name" value="ZF_UBR"/>
    <property type="match status" value="1"/>
</dbReference>
<comment type="function">
    <text evidence="12">E3 ubiquitin-protein ligase which is a component of the N-end rule pathway. Recognizes and binds to proteins bearing specific N-terminal residues that are destabilizing according to the N-end rule, leading to their ubiquitination and subsequent degradation.</text>
</comment>
<keyword evidence="5" id="KW-0597">Phosphoprotein</keyword>
<dbReference type="AlphaFoldDB" id="A0AA88XVQ0"/>
<dbReference type="EMBL" id="VSWD01000009">
    <property type="protein sequence ID" value="KAK3093346.1"/>
    <property type="molecule type" value="Genomic_DNA"/>
</dbReference>
<dbReference type="PANTHER" id="PTHR13513">
    <property type="entry name" value="E3 UBIQUITIN-PROTEIN LIGASE UBR7"/>
    <property type="match status" value="1"/>
</dbReference>
<keyword evidence="4" id="KW-1017">Isopeptide bond</keyword>
<dbReference type="SMART" id="SM00396">
    <property type="entry name" value="ZnF_UBR1"/>
    <property type="match status" value="1"/>
</dbReference>
<evidence type="ECO:0000256" key="15">
    <source>
        <dbReference type="ARBA" id="ARBA00083573"/>
    </source>
</evidence>
<evidence type="ECO:0000256" key="4">
    <source>
        <dbReference type="ARBA" id="ARBA00022499"/>
    </source>
</evidence>
<dbReference type="PANTHER" id="PTHR13513:SF9">
    <property type="entry name" value="E3 UBIQUITIN-PROTEIN LIGASE UBR7-RELATED"/>
    <property type="match status" value="1"/>
</dbReference>
<proteinExistence type="predicted"/>
<evidence type="ECO:0000256" key="7">
    <source>
        <dbReference type="ARBA" id="ARBA00022723"/>
    </source>
</evidence>
<keyword evidence="10" id="KW-0862">Zinc</keyword>
<dbReference type="SMART" id="SM00249">
    <property type="entry name" value="PHD"/>
    <property type="match status" value="1"/>
</dbReference>
<evidence type="ECO:0000259" key="17">
    <source>
        <dbReference type="PROSITE" id="PS51157"/>
    </source>
</evidence>
<dbReference type="CDD" id="cd15542">
    <property type="entry name" value="PHD_UBR7"/>
    <property type="match status" value="1"/>
</dbReference>
<evidence type="ECO:0000256" key="11">
    <source>
        <dbReference type="ARBA" id="ARBA00022843"/>
    </source>
</evidence>
<sequence>MESREDLAPNSAPEEDAVSMLDVLREEEELEQDANAVLGGSDAHNCTYSLGYIPRQALYACLSCSPNDPAGICLACSYECHEGCELVELYTKRNFCCDCGNSKFPELTCKLYKNKEQTNSRNRYNQNFKGLYCTCKRPYPDPEDEIEDEMIQCVICEDWYHGRHLGVDELPSDDSYDEMICVECMKKYNFLWAYHVDCQDVVKVEVSDEKENVDIDDAPKAKRLKTEKTMKEASVKDENCGEAGTSSEYCQLKELQNREITTKQSAAFWKEGWRTNLCLCSRCKVMYNERDLEFLTDNTDTVHSYETQGKEQTTPSSQYAKGMQALSGMDRLQQVEMLQGYHDMKSALSDYLKSFAESGKVVTAEDIKGFFSQMETKRKKSSAPMQYFCK</sequence>
<name>A0AA88XVQ0_PINIB</name>
<evidence type="ECO:0000256" key="13">
    <source>
        <dbReference type="ARBA" id="ARBA00071060"/>
    </source>
</evidence>
<gene>
    <name evidence="18" type="ORF">FSP39_014316</name>
</gene>
<dbReference type="Pfam" id="PF02207">
    <property type="entry name" value="zf-UBR"/>
    <property type="match status" value="1"/>
</dbReference>
<dbReference type="SUPFAM" id="SSF57903">
    <property type="entry name" value="FYVE/PHD zinc finger"/>
    <property type="match status" value="1"/>
</dbReference>
<keyword evidence="7" id="KW-0479">Metal-binding</keyword>
<comment type="caution">
    <text evidence="18">The sequence shown here is derived from an EMBL/GenBank/DDBJ whole genome shotgun (WGS) entry which is preliminary data.</text>
</comment>
<keyword evidence="11" id="KW-0832">Ubl conjugation</keyword>
<comment type="pathway">
    <text evidence="2">Protein modification; protein ubiquitination.</text>
</comment>
<dbReference type="InterPro" id="IPR011011">
    <property type="entry name" value="Znf_FYVE_PHD"/>
</dbReference>
<feature type="zinc finger region" description="UBR-type" evidence="16">
    <location>
        <begin position="44"/>
        <end position="114"/>
    </location>
</feature>
<evidence type="ECO:0000256" key="6">
    <source>
        <dbReference type="ARBA" id="ARBA00022679"/>
    </source>
</evidence>
<evidence type="ECO:0000256" key="14">
    <source>
        <dbReference type="ARBA" id="ARBA00078314"/>
    </source>
</evidence>
<comment type="catalytic activity">
    <reaction evidence="1">
        <text>S-ubiquitinyl-[E2 ubiquitin-conjugating enzyme]-L-cysteine + [acceptor protein]-L-lysine = [E2 ubiquitin-conjugating enzyme]-L-cysteine + N(6)-ubiquitinyl-[acceptor protein]-L-lysine.</text>
        <dbReference type="EC" id="2.3.2.27"/>
    </reaction>
</comment>
<evidence type="ECO:0000256" key="5">
    <source>
        <dbReference type="ARBA" id="ARBA00022553"/>
    </source>
</evidence>
<accession>A0AA88XVQ0</accession>
<evidence type="ECO:0000256" key="3">
    <source>
        <dbReference type="ARBA" id="ARBA00012483"/>
    </source>
</evidence>
<keyword evidence="6" id="KW-0808">Transferase</keyword>
<organism evidence="18 19">
    <name type="scientific">Pinctada imbricata</name>
    <name type="common">Atlantic pearl-oyster</name>
    <name type="synonym">Pinctada martensii</name>
    <dbReference type="NCBI Taxonomy" id="66713"/>
    <lineage>
        <taxon>Eukaryota</taxon>
        <taxon>Metazoa</taxon>
        <taxon>Spiralia</taxon>
        <taxon>Lophotrochozoa</taxon>
        <taxon>Mollusca</taxon>
        <taxon>Bivalvia</taxon>
        <taxon>Autobranchia</taxon>
        <taxon>Pteriomorphia</taxon>
        <taxon>Pterioida</taxon>
        <taxon>Pterioidea</taxon>
        <taxon>Pteriidae</taxon>
        <taxon>Pinctada</taxon>
    </lineage>
</organism>